<dbReference type="SMART" id="SM00267">
    <property type="entry name" value="GGDEF"/>
    <property type="match status" value="1"/>
</dbReference>
<keyword evidence="3" id="KW-0472">Membrane</keyword>
<dbReference type="Proteomes" id="UP001617296">
    <property type="component" value="Unassembled WGS sequence"/>
</dbReference>
<dbReference type="InterPro" id="IPR050469">
    <property type="entry name" value="Diguanylate_Cyclase"/>
</dbReference>
<comment type="caution">
    <text evidence="5">The sequence shown here is derived from an EMBL/GenBank/DDBJ whole genome shotgun (WGS) entry which is preliminary data.</text>
</comment>
<dbReference type="PANTHER" id="PTHR45138">
    <property type="entry name" value="REGULATORY COMPONENTS OF SENSORY TRANSDUCTION SYSTEM"/>
    <property type="match status" value="1"/>
</dbReference>
<feature type="transmembrane region" description="Helical" evidence="3">
    <location>
        <begin position="124"/>
        <end position="140"/>
    </location>
</feature>
<feature type="transmembrane region" description="Helical" evidence="3">
    <location>
        <begin position="160"/>
        <end position="182"/>
    </location>
</feature>
<sequence length="350" mass="39301">MNSLSESDRAQVIEDATSHFWLHLMPIVWMALFFHFAMFFVFLFLQVKIMAAINVLSVIAYVLCLFSVMLKRYMWAGVVMNLEVVIHAAVATFSLGWDSNFYFYLFCIVPVMAFCFKASSLSRFLLSFAIVVVAVGGYAARESFDLRPVISADVTRTFGLLNAFVSCALLLYGSVLFVRFVLSMQLNHFNLANRDPLTNLYTRRRLMSGFGSSSRYSSHVKASMILLDIDNFKAINDGFGHEHGDSILKKVSQLLVESVRLTDIAARWGGEEFLILMPNTEVCEAEKVAIRILNRIRAEAGITVRKGLEVTATLAVGYIAEHESFSQAFDRIDKMLYAGKSSGRNCVVCE</sequence>
<dbReference type="Pfam" id="PF00990">
    <property type="entry name" value="GGDEF"/>
    <property type="match status" value="1"/>
</dbReference>
<dbReference type="InterPro" id="IPR029787">
    <property type="entry name" value="Nucleotide_cyclase"/>
</dbReference>
<comment type="catalytic activity">
    <reaction evidence="2">
        <text>2 GTP = 3',3'-c-di-GMP + 2 diphosphate</text>
        <dbReference type="Rhea" id="RHEA:24898"/>
        <dbReference type="ChEBI" id="CHEBI:33019"/>
        <dbReference type="ChEBI" id="CHEBI:37565"/>
        <dbReference type="ChEBI" id="CHEBI:58805"/>
        <dbReference type="EC" id="2.7.7.65"/>
    </reaction>
</comment>
<accession>A0ABW8DG18</accession>
<evidence type="ECO:0000256" key="2">
    <source>
        <dbReference type="ARBA" id="ARBA00034247"/>
    </source>
</evidence>
<gene>
    <name evidence="5" type="ORF">ACIOUF_07200</name>
</gene>
<feature type="domain" description="GGDEF" evidence="4">
    <location>
        <begin position="220"/>
        <end position="350"/>
    </location>
</feature>
<dbReference type="Gene3D" id="3.30.70.270">
    <property type="match status" value="1"/>
</dbReference>
<dbReference type="PANTHER" id="PTHR45138:SF9">
    <property type="entry name" value="DIGUANYLATE CYCLASE DGCM-RELATED"/>
    <property type="match status" value="1"/>
</dbReference>
<evidence type="ECO:0000256" key="3">
    <source>
        <dbReference type="SAM" id="Phobius"/>
    </source>
</evidence>
<proteinExistence type="predicted"/>
<feature type="transmembrane region" description="Helical" evidence="3">
    <location>
        <begin position="20"/>
        <end position="43"/>
    </location>
</feature>
<dbReference type="CDD" id="cd01949">
    <property type="entry name" value="GGDEF"/>
    <property type="match status" value="1"/>
</dbReference>
<evidence type="ECO:0000256" key="1">
    <source>
        <dbReference type="ARBA" id="ARBA00012528"/>
    </source>
</evidence>
<keyword evidence="6" id="KW-1185">Reference proteome</keyword>
<feature type="transmembrane region" description="Helical" evidence="3">
    <location>
        <begin position="49"/>
        <end position="68"/>
    </location>
</feature>
<dbReference type="EMBL" id="JBIUVY010000007">
    <property type="protein sequence ID" value="MFJ2286141.1"/>
    <property type="molecule type" value="Genomic_DNA"/>
</dbReference>
<keyword evidence="5" id="KW-0548">Nucleotidyltransferase</keyword>
<keyword evidence="3" id="KW-1133">Transmembrane helix</keyword>
<evidence type="ECO:0000313" key="5">
    <source>
        <dbReference type="EMBL" id="MFJ2286141.1"/>
    </source>
</evidence>
<dbReference type="PROSITE" id="PS50887">
    <property type="entry name" value="GGDEF"/>
    <property type="match status" value="1"/>
</dbReference>
<protein>
    <recommendedName>
        <fullName evidence="1">diguanylate cyclase</fullName>
        <ecNumber evidence="1">2.7.7.65</ecNumber>
    </recommendedName>
</protein>
<dbReference type="SUPFAM" id="SSF55073">
    <property type="entry name" value="Nucleotide cyclase"/>
    <property type="match status" value="1"/>
</dbReference>
<dbReference type="InterPro" id="IPR043128">
    <property type="entry name" value="Rev_trsase/Diguanyl_cyclase"/>
</dbReference>
<organism evidence="5 6">
    <name type="scientific">Pseudomonas iridis</name>
    <dbReference type="NCBI Taxonomy" id="2710587"/>
    <lineage>
        <taxon>Bacteria</taxon>
        <taxon>Pseudomonadati</taxon>
        <taxon>Pseudomonadota</taxon>
        <taxon>Gammaproteobacteria</taxon>
        <taxon>Pseudomonadales</taxon>
        <taxon>Pseudomonadaceae</taxon>
        <taxon>Pseudomonas</taxon>
    </lineage>
</organism>
<dbReference type="RefSeq" id="WP_401230936.1">
    <property type="nucleotide sequence ID" value="NZ_JBIUVY010000007.1"/>
</dbReference>
<dbReference type="NCBIfam" id="TIGR00254">
    <property type="entry name" value="GGDEF"/>
    <property type="match status" value="1"/>
</dbReference>
<dbReference type="GO" id="GO:0052621">
    <property type="term" value="F:diguanylate cyclase activity"/>
    <property type="evidence" value="ECO:0007669"/>
    <property type="project" value="UniProtKB-EC"/>
</dbReference>
<name>A0ABW8DG18_9PSED</name>
<dbReference type="InterPro" id="IPR000160">
    <property type="entry name" value="GGDEF_dom"/>
</dbReference>
<feature type="transmembrane region" description="Helical" evidence="3">
    <location>
        <begin position="101"/>
        <end position="117"/>
    </location>
</feature>
<reference evidence="5 6" key="1">
    <citation type="submission" date="2024-10" db="EMBL/GenBank/DDBJ databases">
        <title>The Natural Products Discovery Center: Release of the First 8490 Sequenced Strains for Exploring Actinobacteria Biosynthetic Diversity.</title>
        <authorList>
            <person name="Kalkreuter E."/>
            <person name="Kautsar S.A."/>
            <person name="Yang D."/>
            <person name="Bader C.D."/>
            <person name="Teijaro C.N."/>
            <person name="Fluegel L."/>
            <person name="Davis C.M."/>
            <person name="Simpson J.R."/>
            <person name="Lauterbach L."/>
            <person name="Steele A.D."/>
            <person name="Gui C."/>
            <person name="Meng S."/>
            <person name="Li G."/>
            <person name="Viehrig K."/>
            <person name="Ye F."/>
            <person name="Su P."/>
            <person name="Kiefer A.F."/>
            <person name="Nichols A."/>
            <person name="Cepeda A.J."/>
            <person name="Yan W."/>
            <person name="Fan B."/>
            <person name="Jiang Y."/>
            <person name="Adhikari A."/>
            <person name="Zheng C.-J."/>
            <person name="Schuster L."/>
            <person name="Cowan T.M."/>
            <person name="Smanski M.J."/>
            <person name="Chevrette M.G."/>
            <person name="De Carvalho L.P.S."/>
            <person name="Shen B."/>
        </authorList>
    </citation>
    <scope>NUCLEOTIDE SEQUENCE [LARGE SCALE GENOMIC DNA]</scope>
    <source>
        <strain evidence="5 6">NPDC087689</strain>
    </source>
</reference>
<keyword evidence="5" id="KW-0808">Transferase</keyword>
<evidence type="ECO:0000259" key="4">
    <source>
        <dbReference type="PROSITE" id="PS50887"/>
    </source>
</evidence>
<dbReference type="EC" id="2.7.7.65" evidence="1"/>
<evidence type="ECO:0000313" key="6">
    <source>
        <dbReference type="Proteomes" id="UP001617296"/>
    </source>
</evidence>
<feature type="transmembrane region" description="Helical" evidence="3">
    <location>
        <begin position="75"/>
        <end position="95"/>
    </location>
</feature>
<keyword evidence="3" id="KW-0812">Transmembrane</keyword>